<dbReference type="Proteomes" id="UP000054537">
    <property type="component" value="Unassembled WGS sequence"/>
</dbReference>
<dbReference type="AlphaFoldDB" id="A0A0A6X4B5"/>
<dbReference type="SUPFAM" id="SSF52980">
    <property type="entry name" value="Restriction endonuclease-like"/>
    <property type="match status" value="1"/>
</dbReference>
<name>A0A0A6X4B5_ACTUT</name>
<dbReference type="Gene3D" id="3.90.1570.10">
    <property type="entry name" value="tt1808, chain A"/>
    <property type="match status" value="1"/>
</dbReference>
<reference evidence="2 3" key="1">
    <citation type="submission" date="2014-10" db="EMBL/GenBank/DDBJ databases">
        <title>Draft genome sequence of Actinoplanes utahensis NRRL 12052.</title>
        <authorList>
            <person name="Velasco-Bucheli B."/>
            <person name="del Cerro C."/>
            <person name="Hormigo D."/>
            <person name="Garcia J.L."/>
            <person name="Acebal C."/>
            <person name="Arroyo M."/>
            <person name="de la Mata I."/>
        </authorList>
    </citation>
    <scope>NUCLEOTIDE SEQUENCE [LARGE SCALE GENOMIC DNA]</scope>
    <source>
        <strain evidence="2 3">NRRL 12052</strain>
    </source>
</reference>
<sequence>MTEINRSLFEDLDVDDLIHLPEGLRYELHSGNLVIMTPSTFWHKDISGRLYYMLRVAGLRVFQDPGVRGVRPRDCRLPDVGVVTHLPAGATDYSNLEPSFYSLVVEVVSRNSPNGEYTDKKLWYAVHRIPEYWIADETPDRSDDDAVVTIFRLNECRDKPGYTKVRSLLLSELELEYQR</sequence>
<keyword evidence="3" id="KW-1185">Reference proteome</keyword>
<dbReference type="PANTHER" id="PTHR35400">
    <property type="entry name" value="SLR1083 PROTEIN"/>
    <property type="match status" value="1"/>
</dbReference>
<feature type="domain" description="Putative restriction endonuclease" evidence="1">
    <location>
        <begin position="16"/>
        <end position="155"/>
    </location>
</feature>
<comment type="caution">
    <text evidence="2">The sequence shown here is derived from an EMBL/GenBank/DDBJ whole genome shotgun (WGS) entry which is preliminary data.</text>
</comment>
<evidence type="ECO:0000313" key="2">
    <source>
        <dbReference type="EMBL" id="KHD74952.1"/>
    </source>
</evidence>
<proteinExistence type="predicted"/>
<organism evidence="2 3">
    <name type="scientific">Actinoplanes utahensis</name>
    <dbReference type="NCBI Taxonomy" id="1869"/>
    <lineage>
        <taxon>Bacteria</taxon>
        <taxon>Bacillati</taxon>
        <taxon>Actinomycetota</taxon>
        <taxon>Actinomycetes</taxon>
        <taxon>Micromonosporales</taxon>
        <taxon>Micromonosporaceae</taxon>
        <taxon>Actinoplanes</taxon>
    </lineage>
</organism>
<dbReference type="PANTHER" id="PTHR35400:SF3">
    <property type="entry name" value="SLL1072 PROTEIN"/>
    <property type="match status" value="1"/>
</dbReference>
<gene>
    <name evidence="2" type="ORF">MB27_26110</name>
</gene>
<evidence type="ECO:0000259" key="1">
    <source>
        <dbReference type="Pfam" id="PF05685"/>
    </source>
</evidence>
<protein>
    <recommendedName>
        <fullName evidence="1">Putative restriction endonuclease domain-containing protein</fullName>
    </recommendedName>
</protein>
<dbReference type="OrthoDB" id="5524117at2"/>
<dbReference type="Pfam" id="PF05685">
    <property type="entry name" value="Uma2"/>
    <property type="match status" value="1"/>
</dbReference>
<dbReference type="EMBL" id="JRTT01000034">
    <property type="protein sequence ID" value="KHD74952.1"/>
    <property type="molecule type" value="Genomic_DNA"/>
</dbReference>
<dbReference type="InterPro" id="IPR008538">
    <property type="entry name" value="Uma2"/>
</dbReference>
<accession>A0A0A6X4B5</accession>
<dbReference type="CDD" id="cd06260">
    <property type="entry name" value="DUF820-like"/>
    <property type="match status" value="1"/>
</dbReference>
<dbReference type="InterPro" id="IPR011335">
    <property type="entry name" value="Restrct_endonuc-II-like"/>
</dbReference>
<dbReference type="InterPro" id="IPR012296">
    <property type="entry name" value="Nuclease_put_TT1808"/>
</dbReference>
<evidence type="ECO:0000313" key="3">
    <source>
        <dbReference type="Proteomes" id="UP000054537"/>
    </source>
</evidence>